<dbReference type="Proteomes" id="UP000434907">
    <property type="component" value="Segment"/>
</dbReference>
<sequence>MLNRLKRSLTDPATLIHVRQNGVYCETVHYTREGVAVRDVSFSYQGCVFTFTLTEDSKIIAGEWRVL</sequence>
<protein>
    <submittedName>
        <fullName evidence="1">Uncharacterized protein</fullName>
    </submittedName>
</protein>
<organism evidence="1 2">
    <name type="scientific">Pectobacterium phage Arno18</name>
    <dbReference type="NCBI Taxonomy" id="2500578"/>
    <lineage>
        <taxon>Viruses</taxon>
        <taxon>Duplodnaviria</taxon>
        <taxon>Heunggongvirae</taxon>
        <taxon>Uroviricota</taxon>
        <taxon>Caudoviricetes</taxon>
        <taxon>Andersonviridae</taxon>
        <taxon>Andersonviridae incertae sedis</taxon>
        <taxon>Arnovirus</taxon>
        <taxon>Arnovirus arno18</taxon>
    </lineage>
</organism>
<keyword evidence="2" id="KW-1185">Reference proteome</keyword>
<accession>A0A678ZRP4</accession>
<dbReference type="EMBL" id="MK290738">
    <property type="protein sequence ID" value="AZV02202.1"/>
    <property type="molecule type" value="Genomic_DNA"/>
</dbReference>
<proteinExistence type="predicted"/>
<gene>
    <name evidence="1" type="ORF">Arno18_16</name>
</gene>
<reference evidence="1 2" key="1">
    <citation type="submission" date="2018-12" db="EMBL/GenBank/DDBJ databases">
        <authorList>
            <person name="Shneider M.M."/>
            <person name="Kabilov M.R."/>
            <person name="Miroshnikov K.A."/>
        </authorList>
    </citation>
    <scope>NUCLEOTIDE SEQUENCE [LARGE SCALE GENOMIC DNA]</scope>
</reference>
<evidence type="ECO:0000313" key="1">
    <source>
        <dbReference type="EMBL" id="AZV02202.1"/>
    </source>
</evidence>
<name>A0A678ZRP4_9CAUD</name>
<evidence type="ECO:0000313" key="2">
    <source>
        <dbReference type="Proteomes" id="UP000434907"/>
    </source>
</evidence>